<proteinExistence type="predicted"/>
<evidence type="ECO:0000313" key="1">
    <source>
        <dbReference type="EMBL" id="MBD7913252.1"/>
    </source>
</evidence>
<name>A0ABR8PYP2_9CLOT</name>
<gene>
    <name evidence="1" type="ORF">H9661_18015</name>
</gene>
<dbReference type="SUPFAM" id="SSF63446">
    <property type="entry name" value="Type I dockerin domain"/>
    <property type="match status" value="1"/>
</dbReference>
<dbReference type="Gene3D" id="1.10.1330.10">
    <property type="entry name" value="Dockerin domain"/>
    <property type="match status" value="1"/>
</dbReference>
<accession>A0ABR8PYP2</accession>
<feature type="non-terminal residue" evidence="1">
    <location>
        <position position="1"/>
    </location>
</feature>
<dbReference type="RefSeq" id="WP_191770142.1">
    <property type="nucleotide sequence ID" value="NZ_JACSRA010000040.1"/>
</dbReference>
<dbReference type="Proteomes" id="UP000627781">
    <property type="component" value="Unassembled WGS sequence"/>
</dbReference>
<organism evidence="1 2">
    <name type="scientific">Clostridium cibarium</name>
    <dbReference type="NCBI Taxonomy" id="2762247"/>
    <lineage>
        <taxon>Bacteria</taxon>
        <taxon>Bacillati</taxon>
        <taxon>Bacillota</taxon>
        <taxon>Clostridia</taxon>
        <taxon>Eubacteriales</taxon>
        <taxon>Clostridiaceae</taxon>
        <taxon>Clostridium</taxon>
    </lineage>
</organism>
<keyword evidence="2" id="KW-1185">Reference proteome</keyword>
<dbReference type="InterPro" id="IPR036439">
    <property type="entry name" value="Dockerin_dom_sf"/>
</dbReference>
<protein>
    <recommendedName>
        <fullName evidence="3">Dockerin domain-containing protein</fullName>
    </recommendedName>
</protein>
<comment type="caution">
    <text evidence="1">The sequence shown here is derived from an EMBL/GenBank/DDBJ whole genome shotgun (WGS) entry which is preliminary data.</text>
</comment>
<dbReference type="InterPro" id="IPR002105">
    <property type="entry name" value="Dockerin_1_rpt"/>
</dbReference>
<dbReference type="CDD" id="cd14254">
    <property type="entry name" value="Dockerin_II"/>
    <property type="match status" value="1"/>
</dbReference>
<reference evidence="1 2" key="1">
    <citation type="submission" date="2020-08" db="EMBL/GenBank/DDBJ databases">
        <title>A Genomic Blueprint of the Chicken Gut Microbiome.</title>
        <authorList>
            <person name="Gilroy R."/>
            <person name="Ravi A."/>
            <person name="Getino M."/>
            <person name="Pursley I."/>
            <person name="Horton D.L."/>
            <person name="Alikhan N.-F."/>
            <person name="Baker D."/>
            <person name="Gharbi K."/>
            <person name="Hall N."/>
            <person name="Watson M."/>
            <person name="Adriaenssens E.M."/>
            <person name="Foster-Nyarko E."/>
            <person name="Jarju S."/>
            <person name="Secka A."/>
            <person name="Antonio M."/>
            <person name="Oren A."/>
            <person name="Chaudhuri R."/>
            <person name="La Ragione R.M."/>
            <person name="Hildebrand F."/>
            <person name="Pallen M.J."/>
        </authorList>
    </citation>
    <scope>NUCLEOTIDE SEQUENCE [LARGE SCALE GENOMIC DNA]</scope>
    <source>
        <strain evidence="1 2">Sa3CVN1</strain>
    </source>
</reference>
<sequence>TGIKLYVPYEYKDTVKESQSPAFYKVTATADKSYEINNSTAKSISVVRDSDYSNKYEYIDYDKTGEITKQVVGEYDDFAVESGHKRRISLNTGTGIKLYVPYEYKDIVKESQSPAFYKVTATADKSYEINNNTGKRIWISSYDNIFNKYEYVDYDGTGKLAKQDYGEYKDFVIENGHKKIVSLNTGNGAKLYIPYEYKSTVKESQNPAFSKFVVSKNVSLEIINSSDEVLYLLSTSSISNKYNYINYDENNKISQIWRDQYDMISIGGRNKKKICSSDNRNIVIYVPYDKSKNAKIINEPVFQELLLDKDKNYEIGNNTDDTFTSLVKEIGYNKSSYDFMDFDNNGKITKVERDILENNNIEPHHKIRMSLFKGNGLKLYIPYENRNMIKEVSTPVFYQFNLEKNKTYEIINKTGIDVVVYNYNKESELKYDLVKYDENGNIISSYKDTDGSFWSVNNKREKISISQGENSILYIPYEMKDMIKSTNIPVFYEKHIEKGKSYEVVNNSDKSIKVSKNQTGNNYYELIEYDENGDMEKYIPQSGEFIIEGKHKGRLKAKTGEEFNLYLPYEYKDIIKEVSMAPYYEVNLSKGEQCVIKNNSDHLLYFATSSSSSDRYSICVYDSNTRLINYANPIYSNSMPVKANESIVIEGGKAQTVTLKIPYEAMGFDEKYENEDLNKDGQVDMLDLAIEGNSYNRTYKDKKWVGREDVNFDGIIDIYDMVRVSKKVS</sequence>
<dbReference type="EMBL" id="JACSRA010000040">
    <property type="protein sequence ID" value="MBD7913252.1"/>
    <property type="molecule type" value="Genomic_DNA"/>
</dbReference>
<dbReference type="Pfam" id="PF00404">
    <property type="entry name" value="Dockerin_1"/>
    <property type="match status" value="1"/>
</dbReference>
<evidence type="ECO:0000313" key="2">
    <source>
        <dbReference type="Proteomes" id="UP000627781"/>
    </source>
</evidence>
<evidence type="ECO:0008006" key="3">
    <source>
        <dbReference type="Google" id="ProtNLM"/>
    </source>
</evidence>